<dbReference type="AlphaFoldDB" id="A0A9D2AE45"/>
<reference evidence="2" key="2">
    <citation type="submission" date="2021-04" db="EMBL/GenBank/DDBJ databases">
        <authorList>
            <person name="Gilroy R."/>
        </authorList>
    </citation>
    <scope>NUCLEOTIDE SEQUENCE</scope>
    <source>
        <strain evidence="2">2239</strain>
    </source>
</reference>
<reference evidence="2" key="1">
    <citation type="journal article" date="2021" name="PeerJ">
        <title>Extensive microbial diversity within the chicken gut microbiome revealed by metagenomics and culture.</title>
        <authorList>
            <person name="Gilroy R."/>
            <person name="Ravi A."/>
            <person name="Getino M."/>
            <person name="Pursley I."/>
            <person name="Horton D.L."/>
            <person name="Alikhan N.F."/>
            <person name="Baker D."/>
            <person name="Gharbi K."/>
            <person name="Hall N."/>
            <person name="Watson M."/>
            <person name="Adriaenssens E.M."/>
            <person name="Foster-Nyarko E."/>
            <person name="Jarju S."/>
            <person name="Secka A."/>
            <person name="Antonio M."/>
            <person name="Oren A."/>
            <person name="Chaudhuri R.R."/>
            <person name="La Ragione R."/>
            <person name="Hildebrand F."/>
            <person name="Pallen M.J."/>
        </authorList>
    </citation>
    <scope>NUCLEOTIDE SEQUENCE</scope>
    <source>
        <strain evidence="2">2239</strain>
    </source>
</reference>
<proteinExistence type="predicted"/>
<organism evidence="2 3">
    <name type="scientific">Candidatus Allofournierella pullicola</name>
    <dbReference type="NCBI Taxonomy" id="2838596"/>
    <lineage>
        <taxon>Bacteria</taxon>
        <taxon>Bacillati</taxon>
        <taxon>Bacillota</taxon>
        <taxon>Clostridia</taxon>
        <taxon>Eubacteriales</taxon>
        <taxon>Oscillospiraceae</taxon>
        <taxon>Allofournierella</taxon>
    </lineage>
</organism>
<dbReference type="Pfam" id="PF12802">
    <property type="entry name" value="MarR_2"/>
    <property type="match status" value="1"/>
</dbReference>
<dbReference type="Proteomes" id="UP000824193">
    <property type="component" value="Unassembled WGS sequence"/>
</dbReference>
<dbReference type="EMBL" id="DXFW01000035">
    <property type="protein sequence ID" value="HIX06443.1"/>
    <property type="molecule type" value="Genomic_DNA"/>
</dbReference>
<sequence length="168" mass="19015">MGTEWMGRYRPLVAALVKHTNVVQRAAGRTVRLSEEVSLSTQEWQVFEYILEHQDDDSCMNHISERLGIAQSTFSKITKYLCEQGLVDKYQTETNRKNIILRPSADGVDLYRQQTATVGREMFGAFFEDLDGLSDEQLETFTAALERLNATLSQGGGAPEKPRLIKKL</sequence>
<dbReference type="GO" id="GO:0003700">
    <property type="term" value="F:DNA-binding transcription factor activity"/>
    <property type="evidence" value="ECO:0007669"/>
    <property type="project" value="InterPro"/>
</dbReference>
<evidence type="ECO:0000259" key="1">
    <source>
        <dbReference type="PROSITE" id="PS50995"/>
    </source>
</evidence>
<dbReference type="Gene3D" id="1.10.10.10">
    <property type="entry name" value="Winged helix-like DNA-binding domain superfamily/Winged helix DNA-binding domain"/>
    <property type="match status" value="1"/>
</dbReference>
<dbReference type="InterPro" id="IPR036388">
    <property type="entry name" value="WH-like_DNA-bd_sf"/>
</dbReference>
<feature type="domain" description="HTH marR-type" evidence="1">
    <location>
        <begin position="9"/>
        <end position="150"/>
    </location>
</feature>
<name>A0A9D2AE45_9FIRM</name>
<gene>
    <name evidence="2" type="ORF">H9865_10190</name>
</gene>
<dbReference type="InterPro" id="IPR000835">
    <property type="entry name" value="HTH_MarR-typ"/>
</dbReference>
<comment type="caution">
    <text evidence="2">The sequence shown here is derived from an EMBL/GenBank/DDBJ whole genome shotgun (WGS) entry which is preliminary data.</text>
</comment>
<dbReference type="SUPFAM" id="SSF46785">
    <property type="entry name" value="Winged helix' DNA-binding domain"/>
    <property type="match status" value="1"/>
</dbReference>
<dbReference type="PROSITE" id="PS50995">
    <property type="entry name" value="HTH_MARR_2"/>
    <property type="match status" value="1"/>
</dbReference>
<protein>
    <submittedName>
        <fullName evidence="2">MarR family winged helix-turn-helix transcriptional regulator</fullName>
    </submittedName>
</protein>
<accession>A0A9D2AE45</accession>
<evidence type="ECO:0000313" key="3">
    <source>
        <dbReference type="Proteomes" id="UP000824193"/>
    </source>
</evidence>
<evidence type="ECO:0000313" key="2">
    <source>
        <dbReference type="EMBL" id="HIX06443.1"/>
    </source>
</evidence>
<dbReference type="InterPro" id="IPR036390">
    <property type="entry name" value="WH_DNA-bd_sf"/>
</dbReference>